<dbReference type="InterPro" id="IPR011006">
    <property type="entry name" value="CheY-like_superfamily"/>
</dbReference>
<evidence type="ECO:0000313" key="5">
    <source>
        <dbReference type="Proteomes" id="UP000263900"/>
    </source>
</evidence>
<dbReference type="AlphaFoldDB" id="A0A3B7MMM7"/>
<dbReference type="InterPro" id="IPR001789">
    <property type="entry name" value="Sig_transdc_resp-reg_receiver"/>
</dbReference>
<keyword evidence="5" id="KW-1185">Reference proteome</keyword>
<dbReference type="Proteomes" id="UP000263900">
    <property type="component" value="Chromosome"/>
</dbReference>
<dbReference type="InterPro" id="IPR007492">
    <property type="entry name" value="LytTR_DNA-bd_dom"/>
</dbReference>
<name>A0A3B7MMM7_9BACT</name>
<evidence type="ECO:0000313" key="4">
    <source>
        <dbReference type="EMBL" id="AXY75712.1"/>
    </source>
</evidence>
<dbReference type="SMART" id="SM00448">
    <property type="entry name" value="REC"/>
    <property type="match status" value="1"/>
</dbReference>
<dbReference type="PANTHER" id="PTHR37299">
    <property type="entry name" value="TRANSCRIPTIONAL REGULATOR-RELATED"/>
    <property type="match status" value="1"/>
</dbReference>
<protein>
    <submittedName>
        <fullName evidence="4">DNA-binding response regulator</fullName>
    </submittedName>
</protein>
<dbReference type="SUPFAM" id="SSF52172">
    <property type="entry name" value="CheY-like"/>
    <property type="match status" value="1"/>
</dbReference>
<dbReference type="Gene3D" id="3.40.50.2300">
    <property type="match status" value="1"/>
</dbReference>
<keyword evidence="4" id="KW-0238">DNA-binding</keyword>
<dbReference type="GO" id="GO:0000156">
    <property type="term" value="F:phosphorelay response regulator activity"/>
    <property type="evidence" value="ECO:0007669"/>
    <property type="project" value="InterPro"/>
</dbReference>
<dbReference type="InterPro" id="IPR046947">
    <property type="entry name" value="LytR-like"/>
</dbReference>
<evidence type="ECO:0000256" key="1">
    <source>
        <dbReference type="PROSITE-ProRule" id="PRU00169"/>
    </source>
</evidence>
<dbReference type="GO" id="GO:0003677">
    <property type="term" value="F:DNA binding"/>
    <property type="evidence" value="ECO:0007669"/>
    <property type="project" value="UniProtKB-KW"/>
</dbReference>
<sequence>MRCLIVDDNDMARLMLSQLVTQTGLLEVIGECRDALEAHQQITRHAPDLVFLDIEMPGMSGIELLRSLPKKPLIIFTTSNKDYALEAFELNVADYLLKPVTLPRLLMAIDKAREVLQRDNSEVNNIDEDYIFIRDNGALKKVKLEDILWIEAMGDYIKIYTPGKWHIVHTTLKAVEEKIRSPRLMRIHRSYIVALDKIDSIEDGVLNIMSTPIPVAESYRSQLMKKLKLL</sequence>
<organism evidence="4 5">
    <name type="scientific">Paraflavitalea soli</name>
    <dbReference type="NCBI Taxonomy" id="2315862"/>
    <lineage>
        <taxon>Bacteria</taxon>
        <taxon>Pseudomonadati</taxon>
        <taxon>Bacteroidota</taxon>
        <taxon>Chitinophagia</taxon>
        <taxon>Chitinophagales</taxon>
        <taxon>Chitinophagaceae</taxon>
        <taxon>Paraflavitalea</taxon>
    </lineage>
</organism>
<dbReference type="OrthoDB" id="1646880at2"/>
<feature type="domain" description="Response regulatory" evidence="2">
    <location>
        <begin position="2"/>
        <end position="113"/>
    </location>
</feature>
<reference evidence="4 5" key="1">
    <citation type="submission" date="2018-09" db="EMBL/GenBank/DDBJ databases">
        <title>Genome sequencing of strain 6GH32-13.</title>
        <authorList>
            <person name="Weon H.-Y."/>
            <person name="Heo J."/>
            <person name="Kwon S.-W."/>
        </authorList>
    </citation>
    <scope>NUCLEOTIDE SEQUENCE [LARGE SCALE GENOMIC DNA]</scope>
    <source>
        <strain evidence="4 5">5GH32-13</strain>
    </source>
</reference>
<feature type="modified residue" description="4-aspartylphosphate" evidence="1">
    <location>
        <position position="53"/>
    </location>
</feature>
<accession>A0A3B7MMM7</accession>
<gene>
    <name evidence="4" type="ORF">D3H65_17755</name>
</gene>
<dbReference type="KEGG" id="pseg:D3H65_17755"/>
<dbReference type="PROSITE" id="PS50930">
    <property type="entry name" value="HTH_LYTTR"/>
    <property type="match status" value="1"/>
</dbReference>
<feature type="domain" description="HTH LytTR-type" evidence="3">
    <location>
        <begin position="131"/>
        <end position="229"/>
    </location>
</feature>
<keyword evidence="1" id="KW-0597">Phosphoprotein</keyword>
<dbReference type="Gene3D" id="2.40.50.1020">
    <property type="entry name" value="LytTr DNA-binding domain"/>
    <property type="match status" value="1"/>
</dbReference>
<dbReference type="SMART" id="SM00850">
    <property type="entry name" value="LytTR"/>
    <property type="match status" value="1"/>
</dbReference>
<evidence type="ECO:0000259" key="3">
    <source>
        <dbReference type="PROSITE" id="PS50930"/>
    </source>
</evidence>
<dbReference type="RefSeq" id="WP_119051593.1">
    <property type="nucleotide sequence ID" value="NZ_CP032157.1"/>
</dbReference>
<dbReference type="Pfam" id="PF00072">
    <property type="entry name" value="Response_reg"/>
    <property type="match status" value="1"/>
</dbReference>
<proteinExistence type="predicted"/>
<dbReference type="Pfam" id="PF04397">
    <property type="entry name" value="LytTR"/>
    <property type="match status" value="1"/>
</dbReference>
<evidence type="ECO:0000259" key="2">
    <source>
        <dbReference type="PROSITE" id="PS50110"/>
    </source>
</evidence>
<dbReference type="PANTHER" id="PTHR37299:SF1">
    <property type="entry name" value="STAGE 0 SPORULATION PROTEIN A HOMOLOG"/>
    <property type="match status" value="1"/>
</dbReference>
<dbReference type="EMBL" id="CP032157">
    <property type="protein sequence ID" value="AXY75712.1"/>
    <property type="molecule type" value="Genomic_DNA"/>
</dbReference>
<dbReference type="PROSITE" id="PS50110">
    <property type="entry name" value="RESPONSE_REGULATORY"/>
    <property type="match status" value="1"/>
</dbReference>